<evidence type="ECO:0000313" key="1">
    <source>
        <dbReference type="EMBL" id="EJD32764.1"/>
    </source>
</evidence>
<evidence type="ECO:0000313" key="2">
    <source>
        <dbReference type="Proteomes" id="UP000006514"/>
    </source>
</evidence>
<accession>J0CR75</accession>
<protein>
    <submittedName>
        <fullName evidence="1">Uncharacterized protein</fullName>
    </submittedName>
</protein>
<name>J0CR75_AURST</name>
<dbReference type="AlphaFoldDB" id="J0CR75"/>
<dbReference type="InParanoid" id="J0CR75"/>
<dbReference type="Proteomes" id="UP000006514">
    <property type="component" value="Unassembled WGS sequence"/>
</dbReference>
<organism evidence="1 2">
    <name type="scientific">Auricularia subglabra (strain TFB-10046 / SS5)</name>
    <name type="common">White-rot fungus</name>
    <name type="synonym">Auricularia delicata (strain TFB10046)</name>
    <dbReference type="NCBI Taxonomy" id="717982"/>
    <lineage>
        <taxon>Eukaryota</taxon>
        <taxon>Fungi</taxon>
        <taxon>Dikarya</taxon>
        <taxon>Basidiomycota</taxon>
        <taxon>Agaricomycotina</taxon>
        <taxon>Agaricomycetes</taxon>
        <taxon>Auriculariales</taxon>
        <taxon>Auriculariaceae</taxon>
        <taxon>Auricularia</taxon>
    </lineage>
</organism>
<sequence length="54" mass="5906">MNLPEVPAYDQKQAVGTRILSSSQRRQRGVHAEVGRVSLQSWSELGCCAPTPLP</sequence>
<gene>
    <name evidence="1" type="ORF">AURDEDRAFT_178139</name>
</gene>
<keyword evidence="2" id="KW-1185">Reference proteome</keyword>
<reference evidence="2" key="1">
    <citation type="journal article" date="2012" name="Science">
        <title>The Paleozoic origin of enzymatic lignin decomposition reconstructed from 31 fungal genomes.</title>
        <authorList>
            <person name="Floudas D."/>
            <person name="Binder M."/>
            <person name="Riley R."/>
            <person name="Barry K."/>
            <person name="Blanchette R.A."/>
            <person name="Henrissat B."/>
            <person name="Martinez A.T."/>
            <person name="Otillar R."/>
            <person name="Spatafora J.W."/>
            <person name="Yadav J.S."/>
            <person name="Aerts A."/>
            <person name="Benoit I."/>
            <person name="Boyd A."/>
            <person name="Carlson A."/>
            <person name="Copeland A."/>
            <person name="Coutinho P.M."/>
            <person name="de Vries R.P."/>
            <person name="Ferreira P."/>
            <person name="Findley K."/>
            <person name="Foster B."/>
            <person name="Gaskell J."/>
            <person name="Glotzer D."/>
            <person name="Gorecki P."/>
            <person name="Heitman J."/>
            <person name="Hesse C."/>
            <person name="Hori C."/>
            <person name="Igarashi K."/>
            <person name="Jurgens J.A."/>
            <person name="Kallen N."/>
            <person name="Kersten P."/>
            <person name="Kohler A."/>
            <person name="Kuees U."/>
            <person name="Kumar T.K.A."/>
            <person name="Kuo A."/>
            <person name="LaButti K."/>
            <person name="Larrondo L.F."/>
            <person name="Lindquist E."/>
            <person name="Ling A."/>
            <person name="Lombard V."/>
            <person name="Lucas S."/>
            <person name="Lundell T."/>
            <person name="Martin R."/>
            <person name="McLaughlin D.J."/>
            <person name="Morgenstern I."/>
            <person name="Morin E."/>
            <person name="Murat C."/>
            <person name="Nagy L.G."/>
            <person name="Nolan M."/>
            <person name="Ohm R.A."/>
            <person name="Patyshakuliyeva A."/>
            <person name="Rokas A."/>
            <person name="Ruiz-Duenas F.J."/>
            <person name="Sabat G."/>
            <person name="Salamov A."/>
            <person name="Samejima M."/>
            <person name="Schmutz J."/>
            <person name="Slot J.C."/>
            <person name="St John F."/>
            <person name="Stenlid J."/>
            <person name="Sun H."/>
            <person name="Sun S."/>
            <person name="Syed K."/>
            <person name="Tsang A."/>
            <person name="Wiebenga A."/>
            <person name="Young D."/>
            <person name="Pisabarro A."/>
            <person name="Eastwood D.C."/>
            <person name="Martin F."/>
            <person name="Cullen D."/>
            <person name="Grigoriev I.V."/>
            <person name="Hibbett D.S."/>
        </authorList>
    </citation>
    <scope>NUCLEOTIDE SEQUENCE [LARGE SCALE GENOMIC DNA]</scope>
    <source>
        <strain evidence="2">TFB10046</strain>
    </source>
</reference>
<proteinExistence type="predicted"/>
<dbReference type="KEGG" id="adl:AURDEDRAFT_178139"/>
<dbReference type="EMBL" id="JH688671">
    <property type="protein sequence ID" value="EJD32764.1"/>
    <property type="molecule type" value="Genomic_DNA"/>
</dbReference>